<dbReference type="OrthoDB" id="9804605at2"/>
<dbReference type="AlphaFoldDB" id="H1XWM2"/>
<dbReference type="EMBL" id="CP018099">
    <property type="protein sequence ID" value="APF17788.1"/>
    <property type="molecule type" value="Genomic_DNA"/>
</dbReference>
<evidence type="ECO:0000313" key="4">
    <source>
        <dbReference type="Proteomes" id="UP000004671"/>
    </source>
</evidence>
<keyword evidence="4" id="KW-1185">Reference proteome</keyword>
<dbReference type="Gene3D" id="2.60.40.4070">
    <property type="match status" value="1"/>
</dbReference>
<dbReference type="RefSeq" id="WP_006929041.1">
    <property type="nucleotide sequence ID" value="NZ_CM001402.1"/>
</dbReference>
<feature type="signal peptide" evidence="1">
    <location>
        <begin position="1"/>
        <end position="19"/>
    </location>
</feature>
<organism evidence="3 4">
    <name type="scientific">Caldithrix abyssi DSM 13497</name>
    <dbReference type="NCBI Taxonomy" id="880073"/>
    <lineage>
        <taxon>Bacteria</taxon>
        <taxon>Pseudomonadati</taxon>
        <taxon>Calditrichota</taxon>
        <taxon>Calditrichia</taxon>
        <taxon>Calditrichales</taxon>
        <taxon>Calditrichaceae</taxon>
        <taxon>Caldithrix</taxon>
    </lineage>
</organism>
<dbReference type="NCBIfam" id="TIGR04183">
    <property type="entry name" value="Por_Secre_tail"/>
    <property type="match status" value="1"/>
</dbReference>
<dbReference type="InterPro" id="IPR026444">
    <property type="entry name" value="Secre_tail"/>
</dbReference>
<proteinExistence type="predicted"/>
<keyword evidence="1" id="KW-0732">Signal</keyword>
<accession>H1XWM2</accession>
<dbReference type="STRING" id="880073.Cabys_1039"/>
<evidence type="ECO:0000313" key="2">
    <source>
        <dbReference type="EMBL" id="APF17788.1"/>
    </source>
</evidence>
<evidence type="ECO:0000313" key="3">
    <source>
        <dbReference type="EMBL" id="EHO41860.1"/>
    </source>
</evidence>
<gene>
    <name evidence="2" type="ORF">Cabys_1039</name>
    <name evidence="3" type="ORF">Calab_2250</name>
</gene>
<dbReference type="Proteomes" id="UP000183868">
    <property type="component" value="Chromosome"/>
</dbReference>
<dbReference type="PaxDb" id="880073-Calab_2250"/>
<reference evidence="2 5" key="2">
    <citation type="submission" date="2016-11" db="EMBL/GenBank/DDBJ databases">
        <title>Genomic analysis of Caldithrix abyssi and proposal of a novel bacterial phylum Caldithrichaeota.</title>
        <authorList>
            <person name="Kublanov I."/>
            <person name="Sigalova O."/>
            <person name="Gavrilov S."/>
            <person name="Lebedinsky A."/>
            <person name="Ivanova N."/>
            <person name="Daum C."/>
            <person name="Reddy T."/>
            <person name="Klenk H.P."/>
            <person name="Goker M."/>
            <person name="Reva O."/>
            <person name="Miroshnichenko M."/>
            <person name="Kyprides N."/>
            <person name="Woyke T."/>
            <person name="Gelfand M."/>
        </authorList>
    </citation>
    <scope>NUCLEOTIDE SEQUENCE [LARGE SCALE GENOMIC DNA]</scope>
    <source>
        <strain evidence="2 5">LF13</strain>
    </source>
</reference>
<feature type="chain" id="PRO_5010834664" evidence="1">
    <location>
        <begin position="20"/>
        <end position="604"/>
    </location>
</feature>
<dbReference type="KEGG" id="caby:Cabys_1039"/>
<dbReference type="eggNOG" id="COG1404">
    <property type="taxonomic scope" value="Bacteria"/>
</dbReference>
<dbReference type="Proteomes" id="UP000004671">
    <property type="component" value="Chromosome"/>
</dbReference>
<protein>
    <submittedName>
        <fullName evidence="2">Por secretion system C-terminal sorting domain-containing protein</fullName>
    </submittedName>
</protein>
<evidence type="ECO:0000313" key="5">
    <source>
        <dbReference type="Proteomes" id="UP000183868"/>
    </source>
</evidence>
<evidence type="ECO:0000256" key="1">
    <source>
        <dbReference type="SAM" id="SignalP"/>
    </source>
</evidence>
<reference evidence="3 4" key="1">
    <citation type="submission" date="2011-09" db="EMBL/GenBank/DDBJ databases">
        <title>The permanent draft genome of Caldithrix abyssi DSM 13497.</title>
        <authorList>
            <consortium name="US DOE Joint Genome Institute (JGI-PGF)"/>
            <person name="Lucas S."/>
            <person name="Han J."/>
            <person name="Lapidus A."/>
            <person name="Bruce D."/>
            <person name="Goodwin L."/>
            <person name="Pitluck S."/>
            <person name="Peters L."/>
            <person name="Kyrpides N."/>
            <person name="Mavromatis K."/>
            <person name="Ivanova N."/>
            <person name="Mikhailova N."/>
            <person name="Chertkov O."/>
            <person name="Detter J.C."/>
            <person name="Tapia R."/>
            <person name="Han C."/>
            <person name="Land M."/>
            <person name="Hauser L."/>
            <person name="Markowitz V."/>
            <person name="Cheng J.-F."/>
            <person name="Hugenholtz P."/>
            <person name="Woyke T."/>
            <person name="Wu D."/>
            <person name="Spring S."/>
            <person name="Brambilla E."/>
            <person name="Klenk H.-P."/>
            <person name="Eisen J.A."/>
        </authorList>
    </citation>
    <scope>NUCLEOTIDE SEQUENCE [LARGE SCALE GENOMIC DNA]</scope>
    <source>
        <strain evidence="3 4">DSM 13497</strain>
    </source>
</reference>
<sequence precursor="true">MRPVLSLFFLLFLTSFVLAQYNPTQNRARAYQDKGVLKLAIGNYGRFGGVASPEGWWWDFQYISNLSFVMGIPGKDKNGNPHPWAVGPKTVYDITNNEFVTLGNDTTYWGATVSESWFDRTPGLNRTDWEVVEDATSKLYNPNATAGNYYGKYGYYTNAEDSTPLIATSTIPNTWPLINGERVWPGRWAKDPADPSCVREIEGQFVSDQDIYFQFDDRLATRDVDPGQGYPMNVRVEVSSYSYADTSARDMIFFNLIIHNNSSYDYKEAYLGLYFDANVYSRLGNGSYSGRTSDDDMMAYDLENNMAYIYDLDGDHSNPFDGDKKLAFCAVKFLDTPTASRDLDLNGDGAYDVAKNDKLGLTSWHWFDWYFRPGARDVNPTQGPWSGDGMTAVAANKEEIQYKIMAGDTTDLSAYDSSHYFHPPRTANGYGNLNPYFDSLDGLLYAYPEGLDCIFIMASGPFDLMAGDSVPFSFCLIMAHDMNQLKLRARTAQSIFENNYRLVPTAVKENKNVRPASGYDLHQNYPNPFNARTKIQFEIPKKDHVRLELFNSTGQKVHILLDKALAAGRHEVIWDAAKWPSGLYFYRLIVGQKLIDTQKMLLLK</sequence>
<name>H1XWM2_CALAY</name>
<dbReference type="HOGENOM" id="CLU_451783_0_0_0"/>
<dbReference type="EMBL" id="CM001402">
    <property type="protein sequence ID" value="EHO41860.1"/>
    <property type="molecule type" value="Genomic_DNA"/>
</dbReference>